<evidence type="ECO:0000256" key="1">
    <source>
        <dbReference type="SAM" id="Phobius"/>
    </source>
</evidence>
<feature type="transmembrane region" description="Helical" evidence="1">
    <location>
        <begin position="196"/>
        <end position="215"/>
    </location>
</feature>
<feature type="transmembrane region" description="Helical" evidence="1">
    <location>
        <begin position="301"/>
        <end position="319"/>
    </location>
</feature>
<reference evidence="3" key="1">
    <citation type="journal article" date="2019" name="Int. J. Syst. Evol. Microbiol.">
        <title>The Global Catalogue of Microorganisms (GCM) 10K type strain sequencing project: providing services to taxonomists for standard genome sequencing and annotation.</title>
        <authorList>
            <consortium name="The Broad Institute Genomics Platform"/>
            <consortium name="The Broad Institute Genome Sequencing Center for Infectious Disease"/>
            <person name="Wu L."/>
            <person name="Ma J."/>
        </authorList>
    </citation>
    <scope>NUCLEOTIDE SEQUENCE [LARGE SCALE GENOMIC DNA]</scope>
    <source>
        <strain evidence="3">CGMCC 1.12859</strain>
    </source>
</reference>
<feature type="transmembrane region" description="Helical" evidence="1">
    <location>
        <begin position="46"/>
        <end position="68"/>
    </location>
</feature>
<evidence type="ECO:0000313" key="3">
    <source>
        <dbReference type="Proteomes" id="UP001596435"/>
    </source>
</evidence>
<feature type="transmembrane region" description="Helical" evidence="1">
    <location>
        <begin position="80"/>
        <end position="100"/>
    </location>
</feature>
<name>A0ABW2G8K8_9ACTN</name>
<dbReference type="PANTHER" id="PTHR36840">
    <property type="entry name" value="BLL5714 PROTEIN"/>
    <property type="match status" value="1"/>
</dbReference>
<feature type="transmembrane region" description="Helical" evidence="1">
    <location>
        <begin position="265"/>
        <end position="289"/>
    </location>
</feature>
<proteinExistence type="predicted"/>
<dbReference type="Pfam" id="PF06772">
    <property type="entry name" value="LtrA"/>
    <property type="match status" value="1"/>
</dbReference>
<feature type="transmembrane region" description="Helical" evidence="1">
    <location>
        <begin position="331"/>
        <end position="362"/>
    </location>
</feature>
<feature type="transmembrane region" description="Helical" evidence="1">
    <location>
        <begin position="106"/>
        <end position="124"/>
    </location>
</feature>
<protein>
    <submittedName>
        <fullName evidence="2">Low temperature requirement protein A</fullName>
    </submittedName>
</protein>
<dbReference type="PANTHER" id="PTHR36840:SF1">
    <property type="entry name" value="BLL5714 PROTEIN"/>
    <property type="match status" value="1"/>
</dbReference>
<comment type="caution">
    <text evidence="2">The sequence shown here is derived from an EMBL/GenBank/DDBJ whole genome shotgun (WGS) entry which is preliminary data.</text>
</comment>
<feature type="transmembrane region" description="Helical" evidence="1">
    <location>
        <begin position="159"/>
        <end position="175"/>
    </location>
</feature>
<gene>
    <name evidence="2" type="ORF">ACFQMG_29250</name>
</gene>
<organism evidence="2 3">
    <name type="scientific">Kitasatospora paranensis</name>
    <dbReference type="NCBI Taxonomy" id="258053"/>
    <lineage>
        <taxon>Bacteria</taxon>
        <taxon>Bacillati</taxon>
        <taxon>Actinomycetota</taxon>
        <taxon>Actinomycetes</taxon>
        <taxon>Kitasatosporales</taxon>
        <taxon>Streptomycetaceae</taxon>
        <taxon>Kitasatospora</taxon>
    </lineage>
</organism>
<keyword evidence="1" id="KW-0812">Transmembrane</keyword>
<keyword evidence="1" id="KW-1133">Transmembrane helix</keyword>
<evidence type="ECO:0000313" key="2">
    <source>
        <dbReference type="EMBL" id="MFC7183638.1"/>
    </source>
</evidence>
<feature type="transmembrane region" description="Helical" evidence="1">
    <location>
        <begin position="136"/>
        <end position="153"/>
    </location>
</feature>
<dbReference type="InterPro" id="IPR010640">
    <property type="entry name" value="Low_temperature_requirement_A"/>
</dbReference>
<keyword evidence="1" id="KW-0472">Membrane</keyword>
<feature type="transmembrane region" description="Helical" evidence="1">
    <location>
        <begin position="221"/>
        <end position="244"/>
    </location>
</feature>
<dbReference type="EMBL" id="JBHTAJ010000074">
    <property type="protein sequence ID" value="MFC7183638.1"/>
    <property type="molecule type" value="Genomic_DNA"/>
</dbReference>
<dbReference type="Proteomes" id="UP001596435">
    <property type="component" value="Unassembled WGS sequence"/>
</dbReference>
<keyword evidence="3" id="KW-1185">Reference proteome</keyword>
<sequence>MFHHHHGPSADGIRTRATWAELFYDIVLAFGVSQTTHILARSPSWATFGEALLVLTPLWWAWVDVALAVNMVEETHVERLLLLAAGLATYGMGVAAPHALTGHAEAALFAGSYLLLRLLMGEATRRDRPFARTIHPYAAGVAFALALTAGAFMSPPARAAVWAAAILSEAVLPALSSRRLHGMTYSAAHLPERFGLFIIIALGENLLTVGSGASARALTGALIATLVLSFVIGGALWWLYFHLAAPAVEHSMRTHHTPGTVVRDVLSYGHLLLVTGLLLVAVGTARTVARPTGISHDLSTVLLPVGAAIFALTFGYTRWRMFGAASATRVGAGLCLLGLAAGAPFLPAIATLGATAVLLVAVNGLEHWLVATGRSVPLLFQRSAQRPRPSADRLSG</sequence>
<accession>A0ABW2G8K8</accession>
<dbReference type="RefSeq" id="WP_345708107.1">
    <property type="nucleotide sequence ID" value="NZ_BAABKV010000001.1"/>
</dbReference>